<evidence type="ECO:0000313" key="1">
    <source>
        <dbReference type="EMBL" id="JAE06440.1"/>
    </source>
</evidence>
<name>A0A0A9F076_ARUDO</name>
<accession>A0A0A9F076</accession>
<protein>
    <submittedName>
        <fullName evidence="1">Uncharacterized protein</fullName>
    </submittedName>
</protein>
<dbReference type="AlphaFoldDB" id="A0A0A9F076"/>
<organism evidence="1">
    <name type="scientific">Arundo donax</name>
    <name type="common">Giant reed</name>
    <name type="synonym">Donax arundinaceus</name>
    <dbReference type="NCBI Taxonomy" id="35708"/>
    <lineage>
        <taxon>Eukaryota</taxon>
        <taxon>Viridiplantae</taxon>
        <taxon>Streptophyta</taxon>
        <taxon>Embryophyta</taxon>
        <taxon>Tracheophyta</taxon>
        <taxon>Spermatophyta</taxon>
        <taxon>Magnoliopsida</taxon>
        <taxon>Liliopsida</taxon>
        <taxon>Poales</taxon>
        <taxon>Poaceae</taxon>
        <taxon>PACMAD clade</taxon>
        <taxon>Arundinoideae</taxon>
        <taxon>Arundineae</taxon>
        <taxon>Arundo</taxon>
    </lineage>
</organism>
<proteinExistence type="predicted"/>
<reference evidence="1" key="1">
    <citation type="submission" date="2014-09" db="EMBL/GenBank/DDBJ databases">
        <authorList>
            <person name="Magalhaes I.L.F."/>
            <person name="Oliveira U."/>
            <person name="Santos F.R."/>
            <person name="Vidigal T.H.D.A."/>
            <person name="Brescovit A.D."/>
            <person name="Santos A.J."/>
        </authorList>
    </citation>
    <scope>NUCLEOTIDE SEQUENCE</scope>
    <source>
        <tissue evidence="1">Shoot tissue taken approximately 20 cm above the soil surface</tissue>
    </source>
</reference>
<reference evidence="1" key="2">
    <citation type="journal article" date="2015" name="Data Brief">
        <title>Shoot transcriptome of the giant reed, Arundo donax.</title>
        <authorList>
            <person name="Barrero R.A."/>
            <person name="Guerrero F.D."/>
            <person name="Moolhuijzen P."/>
            <person name="Goolsby J.A."/>
            <person name="Tidwell J."/>
            <person name="Bellgard S.E."/>
            <person name="Bellgard M.I."/>
        </authorList>
    </citation>
    <scope>NUCLEOTIDE SEQUENCE</scope>
    <source>
        <tissue evidence="1">Shoot tissue taken approximately 20 cm above the soil surface</tissue>
    </source>
</reference>
<sequence>MFYLENEAASDGESRRYKFNSSKLAKLCHSLLRTHINNRMLNLIADNWDSIF</sequence>
<dbReference type="EMBL" id="GBRH01191456">
    <property type="protein sequence ID" value="JAE06440.1"/>
    <property type="molecule type" value="Transcribed_RNA"/>
</dbReference>